<gene>
    <name evidence="1" type="ORF">SUNI508_08834</name>
</gene>
<accession>A0ABR2USG7</accession>
<name>A0ABR2USG7_9PEZI</name>
<keyword evidence="2" id="KW-1185">Reference proteome</keyword>
<dbReference type="EMBL" id="JARVKF010000398">
    <property type="protein sequence ID" value="KAK9417474.1"/>
    <property type="molecule type" value="Genomic_DNA"/>
</dbReference>
<organism evidence="1 2">
    <name type="scientific">Seiridium unicorne</name>
    <dbReference type="NCBI Taxonomy" id="138068"/>
    <lineage>
        <taxon>Eukaryota</taxon>
        <taxon>Fungi</taxon>
        <taxon>Dikarya</taxon>
        <taxon>Ascomycota</taxon>
        <taxon>Pezizomycotina</taxon>
        <taxon>Sordariomycetes</taxon>
        <taxon>Xylariomycetidae</taxon>
        <taxon>Amphisphaeriales</taxon>
        <taxon>Sporocadaceae</taxon>
        <taxon>Seiridium</taxon>
    </lineage>
</organism>
<sequence>MAPTQVWCQPSLLSFMPQQLDWHTRNNSNIRMATVPSLDQSRQRQPWSMSDLSSELLVLIFKQLHDIDSRSLASARLLSKRFDAIITPIKYEHLRLTEQILATESQNYFPVALEKIYAHTRHVQANSDLDPRSIKRLLDRVRRLLTVRWTYVGAGFHAGDFWLPADVISSHHMQLNKTKLYIDDLPLRNFTADQQDTYLRAIPTSALVSLKLASPAPPLTNRLESLKQLLLRSRNLETFFYQDRGQGTRFTFLRDEILPAFKELVLRSYDWSHTASDVEAHWDFSRIRLLKLIDVPIFEFLRSVPFDRLVDLHTLHCDDFSAHLADRRHDATRGLYLLVKQIRALHTLAITCHTQHFPIDGFLSHAASLQVLRFRDHVGFSEEDRRCPTMWAADLHTLSQRLVNLHTIELDMDTAYCDPPLFLRALCNFPQLHTLTLHVQTVLRALEVVHPDVDRDYDAAMHAFNTLLRDKSGTPWRSMTINVGGWKRHMVRRLSAPWRAQNARGVYAERCFVLERGTSGVMTLREEMVIDA</sequence>
<evidence type="ECO:0000313" key="2">
    <source>
        <dbReference type="Proteomes" id="UP001408356"/>
    </source>
</evidence>
<comment type="caution">
    <text evidence="1">The sequence shown here is derived from an EMBL/GenBank/DDBJ whole genome shotgun (WGS) entry which is preliminary data.</text>
</comment>
<evidence type="ECO:0000313" key="1">
    <source>
        <dbReference type="EMBL" id="KAK9417474.1"/>
    </source>
</evidence>
<protein>
    <submittedName>
        <fullName evidence="1">F-box domain-containing protein</fullName>
    </submittedName>
</protein>
<dbReference type="Proteomes" id="UP001408356">
    <property type="component" value="Unassembled WGS sequence"/>
</dbReference>
<proteinExistence type="predicted"/>
<reference evidence="1 2" key="1">
    <citation type="journal article" date="2024" name="J. Plant Pathol.">
        <title>Sequence and assembly of the genome of Seiridium unicorne, isolate CBS 538.82, causal agent of cypress canker disease.</title>
        <authorList>
            <person name="Scali E."/>
            <person name="Rocca G.D."/>
            <person name="Danti R."/>
            <person name="Garbelotto M."/>
            <person name="Barberini S."/>
            <person name="Baroncelli R."/>
            <person name="Emiliani G."/>
        </authorList>
    </citation>
    <scope>NUCLEOTIDE SEQUENCE [LARGE SCALE GENOMIC DNA]</scope>
    <source>
        <strain evidence="1 2">BM-138-508</strain>
    </source>
</reference>